<gene>
    <name evidence="2" type="ORF">NEH16_33170</name>
</gene>
<dbReference type="EMBL" id="CP098740">
    <property type="protein sequence ID" value="UZK58289.1"/>
    <property type="molecule type" value="Genomic_DNA"/>
</dbReference>
<reference evidence="2" key="1">
    <citation type="journal article" date="2022" name="Front. Microbiol.">
        <title>Mirubactin C rescues the lethal effect of cell wall biosynthesis mutations in Bacillus subtilis.</title>
        <authorList>
            <person name="Kepplinger B."/>
            <person name="Wen X."/>
            <person name="Tyler A.R."/>
            <person name="Kim B.Y."/>
            <person name="Brown J."/>
            <person name="Banks P."/>
            <person name="Dashti Y."/>
            <person name="Mackenzie E.S."/>
            <person name="Wills C."/>
            <person name="Kawai Y."/>
            <person name="Waldron K.J."/>
            <person name="Allenby N.E.E."/>
            <person name="Wu L.J."/>
            <person name="Hall M.J."/>
            <person name="Errington J."/>
        </authorList>
    </citation>
    <scope>NUCLEOTIDE SEQUENCE</scope>
    <source>
        <strain evidence="2">MDA8-470</strain>
    </source>
</reference>
<evidence type="ECO:0000256" key="1">
    <source>
        <dbReference type="SAM" id="MobiDB-lite"/>
    </source>
</evidence>
<evidence type="ECO:0000313" key="2">
    <source>
        <dbReference type="EMBL" id="UZK58289.1"/>
    </source>
</evidence>
<feature type="compositionally biased region" description="Polar residues" evidence="1">
    <location>
        <begin position="1"/>
        <end position="19"/>
    </location>
</feature>
<feature type="region of interest" description="Disordered" evidence="1">
    <location>
        <begin position="1"/>
        <end position="31"/>
    </location>
</feature>
<dbReference type="Proteomes" id="UP001164963">
    <property type="component" value="Chromosome"/>
</dbReference>
<sequence>MSSTVASTPTEWRTPSGAQQGVDPHHGTGCAHHRVHSVAGLPASVRSGLLLVVHLLVA</sequence>
<name>A0ABY6Q234_9ACTN</name>
<organism evidence="2 3">
    <name type="scientific">Streptomyces drozdowiczii</name>
    <dbReference type="NCBI Taxonomy" id="202862"/>
    <lineage>
        <taxon>Bacteria</taxon>
        <taxon>Bacillati</taxon>
        <taxon>Actinomycetota</taxon>
        <taxon>Actinomycetes</taxon>
        <taxon>Kitasatosporales</taxon>
        <taxon>Streptomycetaceae</taxon>
        <taxon>Streptomyces</taxon>
    </lineage>
</organism>
<accession>A0ABY6Q234</accession>
<keyword evidence="3" id="KW-1185">Reference proteome</keyword>
<evidence type="ECO:0000313" key="3">
    <source>
        <dbReference type="Proteomes" id="UP001164963"/>
    </source>
</evidence>
<proteinExistence type="predicted"/>
<protein>
    <submittedName>
        <fullName evidence="2">Uncharacterized protein</fullName>
    </submittedName>
</protein>
<dbReference type="RefSeq" id="WP_265546901.1">
    <property type="nucleotide sequence ID" value="NZ_CP098740.1"/>
</dbReference>